<protein>
    <submittedName>
        <fullName evidence="1">Uncharacterized protein</fullName>
    </submittedName>
</protein>
<dbReference type="PATRIC" id="fig|565050.3.peg.409"/>
<organism evidence="1 2">
    <name type="scientific">Caulobacter vibrioides (strain NA1000 / CB15N)</name>
    <name type="common">Caulobacter crescentus</name>
    <dbReference type="NCBI Taxonomy" id="565050"/>
    <lineage>
        <taxon>Bacteria</taxon>
        <taxon>Pseudomonadati</taxon>
        <taxon>Pseudomonadota</taxon>
        <taxon>Alphaproteobacteria</taxon>
        <taxon>Caulobacterales</taxon>
        <taxon>Caulobacteraceae</taxon>
        <taxon>Caulobacter</taxon>
    </lineage>
</organism>
<name>A0A0H3C3K0_CAUVN</name>
<evidence type="ECO:0000313" key="2">
    <source>
        <dbReference type="Proteomes" id="UP000001364"/>
    </source>
</evidence>
<reference evidence="1 2" key="1">
    <citation type="journal article" date="2010" name="J. Bacteriol.">
        <title>The genetic basis of laboratory adaptation in Caulobacter crescentus.</title>
        <authorList>
            <person name="Marks M.E."/>
            <person name="Castro-Rojas C.M."/>
            <person name="Teiling C."/>
            <person name="Du L."/>
            <person name="Kapatral V."/>
            <person name="Walunas T.L."/>
            <person name="Crosson S."/>
        </authorList>
    </citation>
    <scope>NUCLEOTIDE SEQUENCE [LARGE SCALE GENOMIC DNA]</scope>
    <source>
        <strain evidence="2">NA1000 / CB15N</strain>
    </source>
</reference>
<dbReference type="EMBL" id="CP001340">
    <property type="protein sequence ID" value="ACL93876.2"/>
    <property type="molecule type" value="Genomic_DNA"/>
</dbReference>
<dbReference type="HOGENOM" id="CLU_3434936_0_0_5"/>
<evidence type="ECO:0000313" key="1">
    <source>
        <dbReference type="EMBL" id="ACL93876.2"/>
    </source>
</evidence>
<dbReference type="RefSeq" id="YP_002515784.2">
    <property type="nucleotide sequence ID" value="NC_011916.1"/>
</dbReference>
<keyword evidence="2" id="KW-1185">Reference proteome</keyword>
<proteinExistence type="predicted"/>
<dbReference type="GeneID" id="7332425"/>
<dbReference type="KEGG" id="ccs:CCNA_00409"/>
<dbReference type="Proteomes" id="UP000001364">
    <property type="component" value="Chromosome"/>
</dbReference>
<accession>A0A0H3C3K0</accession>
<dbReference type="RefSeq" id="WP_024265543.1">
    <property type="nucleotide sequence ID" value="NC_011916.1"/>
</dbReference>
<sequence length="14" mass="1873">MRRLRRMKRERATI</sequence>
<gene>
    <name evidence="1" type="ordered locus">CCNA_00409</name>
</gene>